<evidence type="ECO:0000313" key="2">
    <source>
        <dbReference type="EMBL" id="KFB39280.1"/>
    </source>
</evidence>
<accession>A0A084VMT6</accession>
<reference evidence="2 4" key="1">
    <citation type="journal article" date="2014" name="BMC Genomics">
        <title>Genome sequence of Anopheles sinensis provides insight into genetics basis of mosquito competence for malaria parasites.</title>
        <authorList>
            <person name="Zhou D."/>
            <person name="Zhang D."/>
            <person name="Ding G."/>
            <person name="Shi L."/>
            <person name="Hou Q."/>
            <person name="Ye Y."/>
            <person name="Xu Y."/>
            <person name="Zhou H."/>
            <person name="Xiong C."/>
            <person name="Li S."/>
            <person name="Yu J."/>
            <person name="Hong S."/>
            <person name="Yu X."/>
            <person name="Zou P."/>
            <person name="Chen C."/>
            <person name="Chang X."/>
            <person name="Wang W."/>
            <person name="Lv Y."/>
            <person name="Sun Y."/>
            <person name="Ma L."/>
            <person name="Shen B."/>
            <person name="Zhu C."/>
        </authorList>
    </citation>
    <scope>NUCLEOTIDE SEQUENCE [LARGE SCALE GENOMIC DNA]</scope>
</reference>
<organism evidence="2">
    <name type="scientific">Anopheles sinensis</name>
    <name type="common">Mosquito</name>
    <dbReference type="NCBI Taxonomy" id="74873"/>
    <lineage>
        <taxon>Eukaryota</taxon>
        <taxon>Metazoa</taxon>
        <taxon>Ecdysozoa</taxon>
        <taxon>Arthropoda</taxon>
        <taxon>Hexapoda</taxon>
        <taxon>Insecta</taxon>
        <taxon>Pterygota</taxon>
        <taxon>Neoptera</taxon>
        <taxon>Endopterygota</taxon>
        <taxon>Diptera</taxon>
        <taxon>Nematocera</taxon>
        <taxon>Culicoidea</taxon>
        <taxon>Culicidae</taxon>
        <taxon>Anophelinae</taxon>
        <taxon>Anopheles</taxon>
    </lineage>
</organism>
<reference evidence="3" key="2">
    <citation type="submission" date="2020-05" db="UniProtKB">
        <authorList>
            <consortium name="EnsemblMetazoa"/>
        </authorList>
    </citation>
    <scope>IDENTIFICATION</scope>
</reference>
<feature type="region of interest" description="Disordered" evidence="1">
    <location>
        <begin position="43"/>
        <end position="75"/>
    </location>
</feature>
<evidence type="ECO:0000256" key="1">
    <source>
        <dbReference type="SAM" id="MobiDB-lite"/>
    </source>
</evidence>
<dbReference type="EMBL" id="KE524975">
    <property type="protein sequence ID" value="KFB39280.1"/>
    <property type="molecule type" value="Genomic_DNA"/>
</dbReference>
<proteinExistence type="predicted"/>
<dbReference type="VEuPathDB" id="VectorBase:ASIC006632"/>
<evidence type="ECO:0000313" key="3">
    <source>
        <dbReference type="EnsemblMetazoa" id="ASIC006632-PA"/>
    </source>
</evidence>
<dbReference type="EnsemblMetazoa" id="ASIC006632-RA">
    <property type="protein sequence ID" value="ASIC006632-PA"/>
    <property type="gene ID" value="ASIC006632"/>
</dbReference>
<gene>
    <name evidence="2" type="ORF">ZHAS_00006632</name>
</gene>
<dbReference type="EMBL" id="ATLV01014625">
    <property type="status" value="NOT_ANNOTATED_CDS"/>
    <property type="molecule type" value="Genomic_DNA"/>
</dbReference>
<protein>
    <submittedName>
        <fullName evidence="2 3">Uncharacterized protein</fullName>
    </submittedName>
</protein>
<dbReference type="Proteomes" id="UP000030765">
    <property type="component" value="Unassembled WGS sequence"/>
</dbReference>
<dbReference type="AlphaFoldDB" id="A0A084VMT6"/>
<keyword evidence="4" id="KW-1185">Reference proteome</keyword>
<sequence>MQINPTIHQLKFVSSTSRAAPISEKPMLHHLLEVVRTNHRQLKNAVQNRDAREEEEGTSRPKFCGGKLSPTLFRR</sequence>
<name>A0A084VMT6_ANOSI</name>
<evidence type="ECO:0000313" key="4">
    <source>
        <dbReference type="Proteomes" id="UP000030765"/>
    </source>
</evidence>